<organism evidence="1 2">
    <name type="scientific">Rangifer tarandus platyrhynchus</name>
    <name type="common">Svalbard reindeer</name>
    <dbReference type="NCBI Taxonomy" id="3082113"/>
    <lineage>
        <taxon>Eukaryota</taxon>
        <taxon>Metazoa</taxon>
        <taxon>Chordata</taxon>
        <taxon>Craniata</taxon>
        <taxon>Vertebrata</taxon>
        <taxon>Euteleostomi</taxon>
        <taxon>Mammalia</taxon>
        <taxon>Eutheria</taxon>
        <taxon>Laurasiatheria</taxon>
        <taxon>Artiodactyla</taxon>
        <taxon>Ruminantia</taxon>
        <taxon>Pecora</taxon>
        <taxon>Cervidae</taxon>
        <taxon>Odocoileinae</taxon>
        <taxon>Rangifer</taxon>
    </lineage>
</organism>
<evidence type="ECO:0000313" key="2">
    <source>
        <dbReference type="Proteomes" id="UP001162501"/>
    </source>
</evidence>
<dbReference type="EMBL" id="OX596096">
    <property type="protein sequence ID" value="CAM9576882.1"/>
    <property type="molecule type" value="Genomic_DNA"/>
</dbReference>
<proteinExistence type="predicted"/>
<protein>
    <submittedName>
        <fullName evidence="1">Uncharacterized protein</fullName>
    </submittedName>
</protein>
<reference evidence="1" key="2">
    <citation type="submission" date="2025-03" db="EMBL/GenBank/DDBJ databases">
        <authorList>
            <consortium name="ELIXIR-Norway"/>
            <consortium name="Elixir Norway"/>
        </authorList>
    </citation>
    <scope>NUCLEOTIDE SEQUENCE</scope>
</reference>
<accession>A0AC59YCG7</accession>
<dbReference type="Proteomes" id="UP001162501">
    <property type="component" value="Chromosome 12"/>
</dbReference>
<name>A0AC59YCG7_RANTA</name>
<gene>
    <name evidence="1" type="ORF">MRATA1EN22A_LOCUS4490</name>
</gene>
<reference evidence="1" key="1">
    <citation type="submission" date="2023-05" db="EMBL/GenBank/DDBJ databases">
        <authorList>
            <consortium name="ELIXIR-Norway"/>
        </authorList>
    </citation>
    <scope>NUCLEOTIDE SEQUENCE</scope>
</reference>
<evidence type="ECO:0000313" key="1">
    <source>
        <dbReference type="EMBL" id="CAM9576882.1"/>
    </source>
</evidence>
<sequence length="127" mass="13815">MLFTLHNTVKSSTDGSEVPRLPRLRSDSASESDPGATRCISHHVCLGTSNCDSVGLSLMTLTVLRKVCAAPVTLLVNTCGRRDGVLVLRQKLRLRSAWRSALFLSWPRLAHLGEASCHAGKAYAEKK</sequence>